<keyword evidence="1" id="KW-0156">Chromatin regulator</keyword>
<evidence type="ECO:0000256" key="1">
    <source>
        <dbReference type="HAMAP-Rule" id="MF_03046"/>
    </source>
</evidence>
<name>W4JSE2_HETIT</name>
<dbReference type="EMBL" id="KI925464">
    <property type="protein sequence ID" value="ETW76463.1"/>
    <property type="molecule type" value="Genomic_DNA"/>
</dbReference>
<dbReference type="GO" id="GO:0000124">
    <property type="term" value="C:SAGA complex"/>
    <property type="evidence" value="ECO:0007669"/>
    <property type="project" value="UniProtKB-UniRule"/>
</dbReference>
<comment type="subcellular location">
    <subcellularLocation>
        <location evidence="1">Nucleus</location>
        <location evidence="1">Nucleoplasm</location>
    </subcellularLocation>
    <subcellularLocation>
        <location evidence="1">Cytoplasm</location>
        <location evidence="1">P-body</location>
    </subcellularLocation>
</comment>
<dbReference type="HOGENOM" id="CLU_134052_2_0_1"/>
<dbReference type="STRING" id="747525.W4JSE2"/>
<dbReference type="GO" id="GO:0006368">
    <property type="term" value="P:transcription elongation by RNA polymerase II"/>
    <property type="evidence" value="ECO:0007669"/>
    <property type="project" value="UniProtKB-UniRule"/>
</dbReference>
<dbReference type="Pfam" id="PF10163">
    <property type="entry name" value="EnY2"/>
    <property type="match status" value="1"/>
</dbReference>
<dbReference type="GO" id="GO:0071819">
    <property type="term" value="C:DUBm complex"/>
    <property type="evidence" value="ECO:0007669"/>
    <property type="project" value="UniProtKB-UniRule"/>
</dbReference>
<dbReference type="InterPro" id="IPR038212">
    <property type="entry name" value="TF_EnY2_sf"/>
</dbReference>
<dbReference type="InParanoid" id="W4JSE2"/>
<dbReference type="GO" id="GO:0015031">
    <property type="term" value="P:protein transport"/>
    <property type="evidence" value="ECO:0007669"/>
    <property type="project" value="UniProtKB-KW"/>
</dbReference>
<proteinExistence type="inferred from homology"/>
<accession>W4JSE2</accession>
<dbReference type="GO" id="GO:0000932">
    <property type="term" value="C:P-body"/>
    <property type="evidence" value="ECO:0007669"/>
    <property type="project" value="UniProtKB-SubCell"/>
</dbReference>
<dbReference type="HAMAP" id="MF_03046">
    <property type="entry name" value="ENY2_Sus1"/>
    <property type="match status" value="1"/>
</dbReference>
<protein>
    <recommendedName>
        <fullName evidence="1">Transcription and mRNA export factor SUS1</fullName>
    </recommendedName>
</protein>
<keyword evidence="1" id="KW-0509">mRNA transport</keyword>
<dbReference type="GO" id="GO:0070390">
    <property type="term" value="C:transcription export complex 2"/>
    <property type="evidence" value="ECO:0007669"/>
    <property type="project" value="UniProtKB-UniRule"/>
</dbReference>
<comment type="subunit">
    <text evidence="1">Component of the nuclear pore complex (NPC)-associated TREX-2 complex (transcription and export complex 2), composed of at least SUS1, SAC3, THP1, SEM1, and CDC31. TREX-2 contains 2 SUS1 chains. The TREX-2 complex interacts with the nucleoporin NUP1. Component of the 1.8 MDa SAGA transcription coactivator-HAT complex. SAGA is built of 5 distinct domains with specialized functions. Within the SAGA complex, SUS1, SGF11, SGF73 and UBP8 form an additional subcomplex of SAGA called the DUB module (deubiquitination module). Interacts directly with THP1, SAC3, SGF11, and with the RNA polymerase II.</text>
</comment>
<dbReference type="GO" id="GO:0003713">
    <property type="term" value="F:transcription coactivator activity"/>
    <property type="evidence" value="ECO:0007669"/>
    <property type="project" value="UniProtKB-UniRule"/>
</dbReference>
<keyword evidence="1" id="KW-0804">Transcription</keyword>
<comment type="function">
    <text evidence="1">Involved in mRNA export coupled transcription activation by association with both the TREX-2 and the SAGA complexes. At the promoters, SAGA is required for recruitment of the basal transcription machinery. It influences RNA polymerase II transcriptional activity through different activities such as TBP interaction and promoter selectivity, interaction with transcription activators, and chromatin modification through histone acetylation and deubiquitination. Within the SAGA complex, participates to a subcomplex required for deubiquitination of H2B and for the maintenance of steady-state H3 methylation levels. The TREX-2 complex functions in docking export-competent ribonucleoprotein particles (mRNPs) to the nuclear entrance of the nuclear pore complex (nuclear basket). TREX-2 participates in mRNA export and accurate chromatin positioning in the nucleus by tethering genes to the nuclear periphery. May also be involved in cytoplasmic mRNA decay by interaction with components of P-bodies.</text>
</comment>
<dbReference type="GO" id="GO:0006406">
    <property type="term" value="P:mRNA export from nucleus"/>
    <property type="evidence" value="ECO:0007669"/>
    <property type="project" value="UniProtKB-UniRule"/>
</dbReference>
<dbReference type="GO" id="GO:0006325">
    <property type="term" value="P:chromatin organization"/>
    <property type="evidence" value="ECO:0007669"/>
    <property type="project" value="UniProtKB-KW"/>
</dbReference>
<organism evidence="2 3">
    <name type="scientific">Heterobasidion irregulare (strain TC 32-1)</name>
    <dbReference type="NCBI Taxonomy" id="747525"/>
    <lineage>
        <taxon>Eukaryota</taxon>
        <taxon>Fungi</taxon>
        <taxon>Dikarya</taxon>
        <taxon>Basidiomycota</taxon>
        <taxon>Agaricomycotina</taxon>
        <taxon>Agaricomycetes</taxon>
        <taxon>Russulales</taxon>
        <taxon>Bondarzewiaceae</taxon>
        <taxon>Heterobasidion</taxon>
        <taxon>Heterobasidion annosum species complex</taxon>
    </lineage>
</organism>
<evidence type="ECO:0000313" key="3">
    <source>
        <dbReference type="Proteomes" id="UP000030671"/>
    </source>
</evidence>
<keyword evidence="1" id="KW-0805">Transcription regulation</keyword>
<dbReference type="AlphaFoldDB" id="W4JSE2"/>
<keyword evidence="1" id="KW-0653">Protein transport</keyword>
<dbReference type="Gene3D" id="1.10.246.140">
    <property type="match status" value="1"/>
</dbReference>
<dbReference type="OrthoDB" id="6221744at2759"/>
<keyword evidence="1" id="KW-0539">Nucleus</keyword>
<keyword evidence="1" id="KW-0811">Translocation</keyword>
<keyword evidence="1" id="KW-0813">Transport</keyword>
<dbReference type="FunCoup" id="W4JSE2">
    <property type="interactions" value="26"/>
</dbReference>
<dbReference type="InterPro" id="IPR018783">
    <property type="entry name" value="TF_ENY2"/>
</dbReference>
<dbReference type="KEGG" id="hir:HETIRDRAFT_53245"/>
<dbReference type="RefSeq" id="XP_009551172.1">
    <property type="nucleotide sequence ID" value="XM_009552877.1"/>
</dbReference>
<dbReference type="eggNOG" id="ENOG502SDC3">
    <property type="taxonomic scope" value="Eukaryota"/>
</dbReference>
<keyword evidence="1" id="KW-0010">Activator</keyword>
<keyword evidence="3" id="KW-1185">Reference proteome</keyword>
<keyword evidence="1" id="KW-0963">Cytoplasm</keyword>
<sequence length="99" mass="11508">MPATTQSEIDTLYSQVHRRLVDSGEWDRISLSLKYKLNDEGWIDQLRGKSKEQARVMEPLSLRQLLELVEPSAQASVPETVKHQTLVLIRQFLEKQFDN</sequence>
<dbReference type="GeneID" id="20678246"/>
<gene>
    <name evidence="1" type="primary">SUS1</name>
    <name evidence="2" type="ORF">HETIRDRAFT_53245</name>
</gene>
<evidence type="ECO:0000313" key="2">
    <source>
        <dbReference type="EMBL" id="ETW76463.1"/>
    </source>
</evidence>
<dbReference type="Proteomes" id="UP000030671">
    <property type="component" value="Unassembled WGS sequence"/>
</dbReference>
<dbReference type="GO" id="GO:0005643">
    <property type="term" value="C:nuclear pore"/>
    <property type="evidence" value="ECO:0007669"/>
    <property type="project" value="UniProtKB-UniRule"/>
</dbReference>
<comment type="similarity">
    <text evidence="1">Belongs to the ENY2 family.</text>
</comment>
<dbReference type="PANTHER" id="PTHR12514">
    <property type="entry name" value="ENHANCER OF YELLOW 2 TRANSCRIPTION FACTOR"/>
    <property type="match status" value="1"/>
</dbReference>
<reference evidence="2 3" key="1">
    <citation type="journal article" date="2012" name="New Phytol.">
        <title>Insight into trade-off between wood decay and parasitism from the genome of a fungal forest pathogen.</title>
        <authorList>
            <person name="Olson A."/>
            <person name="Aerts A."/>
            <person name="Asiegbu F."/>
            <person name="Belbahri L."/>
            <person name="Bouzid O."/>
            <person name="Broberg A."/>
            <person name="Canback B."/>
            <person name="Coutinho P.M."/>
            <person name="Cullen D."/>
            <person name="Dalman K."/>
            <person name="Deflorio G."/>
            <person name="van Diepen L.T."/>
            <person name="Dunand C."/>
            <person name="Duplessis S."/>
            <person name="Durling M."/>
            <person name="Gonthier P."/>
            <person name="Grimwood J."/>
            <person name="Fossdal C.G."/>
            <person name="Hansson D."/>
            <person name="Henrissat B."/>
            <person name="Hietala A."/>
            <person name="Himmelstrand K."/>
            <person name="Hoffmeister D."/>
            <person name="Hogberg N."/>
            <person name="James T.Y."/>
            <person name="Karlsson M."/>
            <person name="Kohler A."/>
            <person name="Kues U."/>
            <person name="Lee Y.H."/>
            <person name="Lin Y.C."/>
            <person name="Lind M."/>
            <person name="Lindquist E."/>
            <person name="Lombard V."/>
            <person name="Lucas S."/>
            <person name="Lunden K."/>
            <person name="Morin E."/>
            <person name="Murat C."/>
            <person name="Park J."/>
            <person name="Raffaello T."/>
            <person name="Rouze P."/>
            <person name="Salamov A."/>
            <person name="Schmutz J."/>
            <person name="Solheim H."/>
            <person name="Stahlberg J."/>
            <person name="Velez H."/>
            <person name="de Vries R.P."/>
            <person name="Wiebenga A."/>
            <person name="Woodward S."/>
            <person name="Yakovlev I."/>
            <person name="Garbelotto M."/>
            <person name="Martin F."/>
            <person name="Grigoriev I.V."/>
            <person name="Stenlid J."/>
        </authorList>
    </citation>
    <scope>NUCLEOTIDE SEQUENCE [LARGE SCALE GENOMIC DNA]</scope>
    <source>
        <strain evidence="2 3">TC 32-1</strain>
    </source>
</reference>
<dbReference type="GO" id="GO:0005654">
    <property type="term" value="C:nucleoplasm"/>
    <property type="evidence" value="ECO:0007669"/>
    <property type="project" value="UniProtKB-SubCell"/>
</dbReference>